<feature type="region of interest" description="Disordered" evidence="1">
    <location>
        <begin position="178"/>
        <end position="206"/>
    </location>
</feature>
<accession>A0A9P9FCH7</accession>
<comment type="caution">
    <text evidence="2">The sequence shown here is derived from an EMBL/GenBank/DDBJ whole genome shotgun (WGS) entry which is preliminary data.</text>
</comment>
<evidence type="ECO:0000313" key="2">
    <source>
        <dbReference type="EMBL" id="KAH7160365.1"/>
    </source>
</evidence>
<reference evidence="2" key="1">
    <citation type="journal article" date="2021" name="Nat. Commun.">
        <title>Genetic determinants of endophytism in the Arabidopsis root mycobiome.</title>
        <authorList>
            <person name="Mesny F."/>
            <person name="Miyauchi S."/>
            <person name="Thiergart T."/>
            <person name="Pickel B."/>
            <person name="Atanasova L."/>
            <person name="Karlsson M."/>
            <person name="Huettel B."/>
            <person name="Barry K.W."/>
            <person name="Haridas S."/>
            <person name="Chen C."/>
            <person name="Bauer D."/>
            <person name="Andreopoulos W."/>
            <person name="Pangilinan J."/>
            <person name="LaButti K."/>
            <person name="Riley R."/>
            <person name="Lipzen A."/>
            <person name="Clum A."/>
            <person name="Drula E."/>
            <person name="Henrissat B."/>
            <person name="Kohler A."/>
            <person name="Grigoriev I.V."/>
            <person name="Martin F.M."/>
            <person name="Hacquard S."/>
        </authorList>
    </citation>
    <scope>NUCLEOTIDE SEQUENCE</scope>
    <source>
        <strain evidence="2">MPI-CAGE-AT-0021</strain>
    </source>
</reference>
<dbReference type="AlphaFoldDB" id="A0A9P9FCH7"/>
<dbReference type="EMBL" id="JAGMUU010000002">
    <property type="protein sequence ID" value="KAH7160365.1"/>
    <property type="molecule type" value="Genomic_DNA"/>
</dbReference>
<evidence type="ECO:0000256" key="1">
    <source>
        <dbReference type="SAM" id="MobiDB-lite"/>
    </source>
</evidence>
<proteinExistence type="predicted"/>
<organism evidence="2 3">
    <name type="scientific">Dactylonectria estremocensis</name>
    <dbReference type="NCBI Taxonomy" id="1079267"/>
    <lineage>
        <taxon>Eukaryota</taxon>
        <taxon>Fungi</taxon>
        <taxon>Dikarya</taxon>
        <taxon>Ascomycota</taxon>
        <taxon>Pezizomycotina</taxon>
        <taxon>Sordariomycetes</taxon>
        <taxon>Hypocreomycetidae</taxon>
        <taxon>Hypocreales</taxon>
        <taxon>Nectriaceae</taxon>
        <taxon>Dactylonectria</taxon>
    </lineage>
</organism>
<sequence length="249" mass="27953">MQASLLFAALGVPFRWDFYVNPAQWDADRTMMAILGSTPGSREKKRKKKTSSVGHTLYDPGCVGPHLGLTSCRHLCRVGMWQAQDQDWFIPLSSQAFRSVLPAFQEAAARLKRGRQSGSSCVTPESRWPHGRTLRDERRGVTLNQLTRKKKIQYHSAAHTPHCMFEPSDANECHHGVGSSKESCRKSLTPTRPRGQGAISLIPSAAKGGPRHLKLLARQPVRGNSEGKHWPVQWGFSKIHRDLQPYREI</sequence>
<protein>
    <submittedName>
        <fullName evidence="2">Uncharacterized protein</fullName>
    </submittedName>
</protein>
<keyword evidence="3" id="KW-1185">Reference proteome</keyword>
<dbReference type="Proteomes" id="UP000717696">
    <property type="component" value="Unassembled WGS sequence"/>
</dbReference>
<evidence type="ECO:0000313" key="3">
    <source>
        <dbReference type="Proteomes" id="UP000717696"/>
    </source>
</evidence>
<gene>
    <name evidence="2" type="ORF">B0J13DRAFT_602889</name>
</gene>
<name>A0A9P9FCH7_9HYPO</name>